<dbReference type="EMBL" id="OC003442">
    <property type="protein sequence ID" value="CAD7263307.1"/>
    <property type="molecule type" value="Genomic_DNA"/>
</dbReference>
<protein>
    <submittedName>
        <fullName evidence="1">Uncharacterized protein</fullName>
    </submittedName>
</protein>
<name>A0A7R9B1C7_TIMSH</name>
<reference evidence="1" key="1">
    <citation type="submission" date="2020-11" db="EMBL/GenBank/DDBJ databases">
        <authorList>
            <person name="Tran Van P."/>
        </authorList>
    </citation>
    <scope>NUCLEOTIDE SEQUENCE</scope>
</reference>
<evidence type="ECO:0000313" key="1">
    <source>
        <dbReference type="EMBL" id="CAD7263307.1"/>
    </source>
</evidence>
<accession>A0A7R9B1C7</accession>
<gene>
    <name evidence="1" type="ORF">TSIB3V08_LOCUS7387</name>
</gene>
<sequence>MLKKKEKLLLQQQLRLLLRWIWKKCVVHATLVRYYRTTVPTVPTTMGDERGGCCSSGSDTGRRELILATEPLHQVLDKQKIKMLSHLPELPRLDIEFSELLYTVPEGRKVASEHGYETRGAGIDPGLVSGFGKLGLS</sequence>
<dbReference type="AlphaFoldDB" id="A0A7R9B1C7"/>
<organism evidence="1">
    <name type="scientific">Timema shepardi</name>
    <name type="common">Walking stick</name>
    <dbReference type="NCBI Taxonomy" id="629360"/>
    <lineage>
        <taxon>Eukaryota</taxon>
        <taxon>Metazoa</taxon>
        <taxon>Ecdysozoa</taxon>
        <taxon>Arthropoda</taxon>
        <taxon>Hexapoda</taxon>
        <taxon>Insecta</taxon>
        <taxon>Pterygota</taxon>
        <taxon>Neoptera</taxon>
        <taxon>Polyneoptera</taxon>
        <taxon>Phasmatodea</taxon>
        <taxon>Timematodea</taxon>
        <taxon>Timematoidea</taxon>
        <taxon>Timematidae</taxon>
        <taxon>Timema</taxon>
    </lineage>
</organism>
<proteinExistence type="predicted"/>